<dbReference type="InterPro" id="IPR036890">
    <property type="entry name" value="HATPase_C_sf"/>
</dbReference>
<feature type="domain" description="Histidine kinase" evidence="12">
    <location>
        <begin position="233"/>
        <end position="436"/>
    </location>
</feature>
<dbReference type="SMART" id="SM00388">
    <property type="entry name" value="HisKA"/>
    <property type="match status" value="1"/>
</dbReference>
<dbReference type="SUPFAM" id="SSF47384">
    <property type="entry name" value="Homodimeric domain of signal transducing histidine kinase"/>
    <property type="match status" value="1"/>
</dbReference>
<dbReference type="Pfam" id="PF02518">
    <property type="entry name" value="HATPase_c"/>
    <property type="match status" value="1"/>
</dbReference>
<dbReference type="SMART" id="SM00304">
    <property type="entry name" value="HAMP"/>
    <property type="match status" value="1"/>
</dbReference>
<keyword evidence="8 11" id="KW-1133">Transmembrane helix</keyword>
<dbReference type="InterPro" id="IPR004358">
    <property type="entry name" value="Sig_transdc_His_kin-like_C"/>
</dbReference>
<comment type="subcellular location">
    <subcellularLocation>
        <location evidence="2">Cell membrane</location>
    </subcellularLocation>
</comment>
<dbReference type="Gene3D" id="6.10.340.10">
    <property type="match status" value="1"/>
</dbReference>
<evidence type="ECO:0000256" key="2">
    <source>
        <dbReference type="ARBA" id="ARBA00004236"/>
    </source>
</evidence>
<dbReference type="SUPFAM" id="SSF55874">
    <property type="entry name" value="ATPase domain of HSP90 chaperone/DNA topoisomerase II/histidine kinase"/>
    <property type="match status" value="1"/>
</dbReference>
<evidence type="ECO:0000256" key="6">
    <source>
        <dbReference type="ARBA" id="ARBA00022692"/>
    </source>
</evidence>
<dbReference type="InterPro" id="IPR050428">
    <property type="entry name" value="TCS_sensor_his_kinase"/>
</dbReference>
<dbReference type="FunFam" id="1.10.287.130:FF:000001">
    <property type="entry name" value="Two-component sensor histidine kinase"/>
    <property type="match status" value="1"/>
</dbReference>
<dbReference type="SMART" id="SM00387">
    <property type="entry name" value="HATPase_c"/>
    <property type="match status" value="1"/>
</dbReference>
<protein>
    <recommendedName>
        <fullName evidence="3">histidine kinase</fullName>
        <ecNumber evidence="3">2.7.13.3</ecNumber>
    </recommendedName>
</protein>
<evidence type="ECO:0000313" key="14">
    <source>
        <dbReference type="EMBL" id="MBB4678091.1"/>
    </source>
</evidence>
<comment type="caution">
    <text evidence="14">The sequence shown here is derived from an EMBL/GenBank/DDBJ whole genome shotgun (WGS) entry which is preliminary data.</text>
</comment>
<dbReference type="InterPro" id="IPR003660">
    <property type="entry name" value="HAMP_dom"/>
</dbReference>
<evidence type="ECO:0000256" key="9">
    <source>
        <dbReference type="ARBA" id="ARBA00023012"/>
    </source>
</evidence>
<dbReference type="InterPro" id="IPR003594">
    <property type="entry name" value="HATPase_dom"/>
</dbReference>
<dbReference type="Pfam" id="PF00672">
    <property type="entry name" value="HAMP"/>
    <property type="match status" value="1"/>
</dbReference>
<dbReference type="PROSITE" id="PS50109">
    <property type="entry name" value="HIS_KIN"/>
    <property type="match status" value="1"/>
</dbReference>
<accession>A0A7W7CDV7</accession>
<keyword evidence="7 14" id="KW-0418">Kinase</keyword>
<keyword evidence="5 14" id="KW-0808">Transferase</keyword>
<dbReference type="Gene3D" id="1.10.287.130">
    <property type="match status" value="1"/>
</dbReference>
<dbReference type="InterPro" id="IPR003661">
    <property type="entry name" value="HisK_dim/P_dom"/>
</dbReference>
<reference evidence="14 15" key="1">
    <citation type="submission" date="2020-08" db="EMBL/GenBank/DDBJ databases">
        <title>Sequencing the genomes of 1000 actinobacteria strains.</title>
        <authorList>
            <person name="Klenk H.-P."/>
        </authorList>
    </citation>
    <scope>NUCLEOTIDE SEQUENCE [LARGE SCALE GENOMIC DNA]</scope>
    <source>
        <strain evidence="14 15">DSM 44230</strain>
    </source>
</reference>
<evidence type="ECO:0000256" key="11">
    <source>
        <dbReference type="SAM" id="Phobius"/>
    </source>
</evidence>
<dbReference type="PRINTS" id="PR00344">
    <property type="entry name" value="BCTRLSENSOR"/>
</dbReference>
<dbReference type="Proteomes" id="UP000533598">
    <property type="component" value="Unassembled WGS sequence"/>
</dbReference>
<dbReference type="AlphaFoldDB" id="A0A7W7CDV7"/>
<evidence type="ECO:0000256" key="3">
    <source>
        <dbReference type="ARBA" id="ARBA00012438"/>
    </source>
</evidence>
<dbReference type="EC" id="2.7.13.3" evidence="3"/>
<dbReference type="PANTHER" id="PTHR45436">
    <property type="entry name" value="SENSOR HISTIDINE KINASE YKOH"/>
    <property type="match status" value="1"/>
</dbReference>
<dbReference type="InterPro" id="IPR036097">
    <property type="entry name" value="HisK_dim/P_sf"/>
</dbReference>
<name>A0A7W7CDV7_9PSEU</name>
<sequence>MRRRWPLRARIAVTGALAVALTSTAMAVTAYLLFAGELHRSTDLGLQREVTRLKRVALDAWIPAGPCEFITAPACAQKVTADGRITDDAGLPVTEETRAVAAGRRTAFFSAATIGGHPVRMLTSPLAEGVAVQVAVRSDRTDDSLTRIGWALIGAGLVGVAVAAAAGYLVARTGLRPVAALTEAAELVAANRDPQARIEVDGADELARLSAGFNTMLAELDAALAAQRQLVADASHELRTPLTGLRANIDLLRRADQLTQTQRGDVLTALHTQATRLTGLVTDLIELARGEEAADPAEELRLDLLVEHVAAEVGAHWPRTAFCLDLDPTAITGQPGRLARAVRNLLDNAGKFSPPGGIVRVSLHDKELRVLDQGPGIPAADLDLVFERFYRSPAARSLPGSGLGLAIVGQVARAHGATVSAESPEGGGTLLRMRFN</sequence>
<dbReference type="RefSeq" id="WP_312987735.1">
    <property type="nucleotide sequence ID" value="NZ_BAAAUI010000041.1"/>
</dbReference>
<dbReference type="SUPFAM" id="SSF158472">
    <property type="entry name" value="HAMP domain-like"/>
    <property type="match status" value="1"/>
</dbReference>
<dbReference type="PROSITE" id="PS50885">
    <property type="entry name" value="HAMP"/>
    <property type="match status" value="1"/>
</dbReference>
<evidence type="ECO:0000256" key="8">
    <source>
        <dbReference type="ARBA" id="ARBA00022989"/>
    </source>
</evidence>
<keyword evidence="6 11" id="KW-0812">Transmembrane</keyword>
<gene>
    <name evidence="14" type="ORF">HNR67_004209</name>
</gene>
<evidence type="ECO:0000256" key="7">
    <source>
        <dbReference type="ARBA" id="ARBA00022777"/>
    </source>
</evidence>
<evidence type="ECO:0000256" key="4">
    <source>
        <dbReference type="ARBA" id="ARBA00022553"/>
    </source>
</evidence>
<dbReference type="Gene3D" id="3.30.565.10">
    <property type="entry name" value="Histidine kinase-like ATPase, C-terminal domain"/>
    <property type="match status" value="1"/>
</dbReference>
<feature type="domain" description="HAMP" evidence="13">
    <location>
        <begin position="172"/>
        <end position="225"/>
    </location>
</feature>
<dbReference type="EMBL" id="JACHMH010000001">
    <property type="protein sequence ID" value="MBB4678091.1"/>
    <property type="molecule type" value="Genomic_DNA"/>
</dbReference>
<dbReference type="CDD" id="cd00075">
    <property type="entry name" value="HATPase"/>
    <property type="match status" value="1"/>
</dbReference>
<dbReference type="CDD" id="cd00082">
    <property type="entry name" value="HisKA"/>
    <property type="match status" value="1"/>
</dbReference>
<dbReference type="PANTHER" id="PTHR45436:SF5">
    <property type="entry name" value="SENSOR HISTIDINE KINASE TRCS"/>
    <property type="match status" value="1"/>
</dbReference>
<dbReference type="InterPro" id="IPR005467">
    <property type="entry name" value="His_kinase_dom"/>
</dbReference>
<keyword evidence="9" id="KW-0902">Two-component regulatory system</keyword>
<evidence type="ECO:0000256" key="1">
    <source>
        <dbReference type="ARBA" id="ARBA00000085"/>
    </source>
</evidence>
<evidence type="ECO:0000259" key="13">
    <source>
        <dbReference type="PROSITE" id="PS50885"/>
    </source>
</evidence>
<keyword evidence="10 11" id="KW-0472">Membrane</keyword>
<keyword evidence="15" id="KW-1185">Reference proteome</keyword>
<organism evidence="14 15">
    <name type="scientific">Crossiella cryophila</name>
    <dbReference type="NCBI Taxonomy" id="43355"/>
    <lineage>
        <taxon>Bacteria</taxon>
        <taxon>Bacillati</taxon>
        <taxon>Actinomycetota</taxon>
        <taxon>Actinomycetes</taxon>
        <taxon>Pseudonocardiales</taxon>
        <taxon>Pseudonocardiaceae</taxon>
        <taxon>Crossiella</taxon>
    </lineage>
</organism>
<dbReference type="CDD" id="cd06225">
    <property type="entry name" value="HAMP"/>
    <property type="match status" value="1"/>
</dbReference>
<evidence type="ECO:0000313" key="15">
    <source>
        <dbReference type="Proteomes" id="UP000533598"/>
    </source>
</evidence>
<comment type="catalytic activity">
    <reaction evidence="1">
        <text>ATP + protein L-histidine = ADP + protein N-phospho-L-histidine.</text>
        <dbReference type="EC" id="2.7.13.3"/>
    </reaction>
</comment>
<proteinExistence type="predicted"/>
<evidence type="ECO:0000259" key="12">
    <source>
        <dbReference type="PROSITE" id="PS50109"/>
    </source>
</evidence>
<evidence type="ECO:0000256" key="10">
    <source>
        <dbReference type="ARBA" id="ARBA00023136"/>
    </source>
</evidence>
<feature type="transmembrane region" description="Helical" evidence="11">
    <location>
        <begin position="148"/>
        <end position="171"/>
    </location>
</feature>
<dbReference type="GO" id="GO:0000155">
    <property type="term" value="F:phosphorelay sensor kinase activity"/>
    <property type="evidence" value="ECO:0007669"/>
    <property type="project" value="InterPro"/>
</dbReference>
<keyword evidence="4" id="KW-0597">Phosphoprotein</keyword>
<evidence type="ECO:0000256" key="5">
    <source>
        <dbReference type="ARBA" id="ARBA00022679"/>
    </source>
</evidence>
<dbReference type="GO" id="GO:0005886">
    <property type="term" value="C:plasma membrane"/>
    <property type="evidence" value="ECO:0007669"/>
    <property type="project" value="UniProtKB-SubCell"/>
</dbReference>
<dbReference type="Pfam" id="PF00512">
    <property type="entry name" value="HisKA"/>
    <property type="match status" value="1"/>
</dbReference>